<reference evidence="2 3" key="1">
    <citation type="journal article" date="2018" name="Nat. Ecol. Evol.">
        <title>Pezizomycetes genomes reveal the molecular basis of ectomycorrhizal truffle lifestyle.</title>
        <authorList>
            <person name="Murat C."/>
            <person name="Payen T."/>
            <person name="Noel B."/>
            <person name="Kuo A."/>
            <person name="Morin E."/>
            <person name="Chen J."/>
            <person name="Kohler A."/>
            <person name="Krizsan K."/>
            <person name="Balestrini R."/>
            <person name="Da Silva C."/>
            <person name="Montanini B."/>
            <person name="Hainaut M."/>
            <person name="Levati E."/>
            <person name="Barry K.W."/>
            <person name="Belfiori B."/>
            <person name="Cichocki N."/>
            <person name="Clum A."/>
            <person name="Dockter R.B."/>
            <person name="Fauchery L."/>
            <person name="Guy J."/>
            <person name="Iotti M."/>
            <person name="Le Tacon F."/>
            <person name="Lindquist E.A."/>
            <person name="Lipzen A."/>
            <person name="Malagnac F."/>
            <person name="Mello A."/>
            <person name="Molinier V."/>
            <person name="Miyauchi S."/>
            <person name="Poulain J."/>
            <person name="Riccioni C."/>
            <person name="Rubini A."/>
            <person name="Sitrit Y."/>
            <person name="Splivallo R."/>
            <person name="Traeger S."/>
            <person name="Wang M."/>
            <person name="Zifcakova L."/>
            <person name="Wipf D."/>
            <person name="Zambonelli A."/>
            <person name="Paolocci F."/>
            <person name="Nowrousian M."/>
            <person name="Ottonello S."/>
            <person name="Baldrian P."/>
            <person name="Spatafora J.W."/>
            <person name="Henrissat B."/>
            <person name="Nagy L.G."/>
            <person name="Aury J.M."/>
            <person name="Wincker P."/>
            <person name="Grigoriev I.V."/>
            <person name="Bonfante P."/>
            <person name="Martin F.M."/>
        </authorList>
    </citation>
    <scope>NUCLEOTIDE SEQUENCE [LARGE SCALE GENOMIC DNA]</scope>
    <source>
        <strain evidence="2 3">CCBAS932</strain>
    </source>
</reference>
<organism evidence="2 3">
    <name type="scientific">Morchella conica CCBAS932</name>
    <dbReference type="NCBI Taxonomy" id="1392247"/>
    <lineage>
        <taxon>Eukaryota</taxon>
        <taxon>Fungi</taxon>
        <taxon>Dikarya</taxon>
        <taxon>Ascomycota</taxon>
        <taxon>Pezizomycotina</taxon>
        <taxon>Pezizomycetes</taxon>
        <taxon>Pezizales</taxon>
        <taxon>Morchellaceae</taxon>
        <taxon>Morchella</taxon>
    </lineage>
</organism>
<feature type="compositionally biased region" description="Polar residues" evidence="1">
    <location>
        <begin position="37"/>
        <end position="49"/>
    </location>
</feature>
<sequence>MGGELDLFTINHQLSSTITQFKHQLSLSSTINYHSQLSTRDPETASSTPSKKRGATWETCQREDRALAKQVPANDPILNKVGKREDRWQRVADNLMQVGITRSWISCKNRMERLVKWQRSEETRSRQKTGEVEEVNEHLRNMIHIVLLCGSVSNNNLIKQDTKGKIAERKAKGAQGKQLRGRSKSSTLFKNQFAKEVEGVISGLREKAEEFRITIQEPKKAERERIAAEETAAREREKADRDRDLCEKLDVLIDSTRSTNESMQKLMSVIIQGMGGSRGQ</sequence>
<evidence type="ECO:0008006" key="4">
    <source>
        <dbReference type="Google" id="ProtNLM"/>
    </source>
</evidence>
<accession>A0A3N4K7U1</accession>
<proteinExistence type="predicted"/>
<feature type="region of interest" description="Disordered" evidence="1">
    <location>
        <begin position="37"/>
        <end position="56"/>
    </location>
</feature>
<dbReference type="InParanoid" id="A0A3N4K7U1"/>
<evidence type="ECO:0000313" key="3">
    <source>
        <dbReference type="Proteomes" id="UP000277580"/>
    </source>
</evidence>
<evidence type="ECO:0000313" key="2">
    <source>
        <dbReference type="EMBL" id="RPB06473.1"/>
    </source>
</evidence>
<dbReference type="EMBL" id="ML119328">
    <property type="protein sequence ID" value="RPB06473.1"/>
    <property type="molecule type" value="Genomic_DNA"/>
</dbReference>
<keyword evidence="3" id="KW-1185">Reference proteome</keyword>
<name>A0A3N4K7U1_9PEZI</name>
<dbReference type="AlphaFoldDB" id="A0A3N4K7U1"/>
<gene>
    <name evidence="2" type="ORF">P167DRAFT_580487</name>
</gene>
<dbReference type="Proteomes" id="UP000277580">
    <property type="component" value="Unassembled WGS sequence"/>
</dbReference>
<dbReference type="OrthoDB" id="3265199at2759"/>
<protein>
    <recommendedName>
        <fullName evidence="4">Myb-like domain-containing protein</fullName>
    </recommendedName>
</protein>
<evidence type="ECO:0000256" key="1">
    <source>
        <dbReference type="SAM" id="MobiDB-lite"/>
    </source>
</evidence>